<feature type="transmembrane region" description="Helical" evidence="1">
    <location>
        <begin position="84"/>
        <end position="106"/>
    </location>
</feature>
<evidence type="ECO:0008006" key="4">
    <source>
        <dbReference type="Google" id="ProtNLM"/>
    </source>
</evidence>
<keyword evidence="1" id="KW-0812">Transmembrane</keyword>
<organism evidence="2 3">
    <name type="scientific">Chthoniobacter flavus Ellin428</name>
    <dbReference type="NCBI Taxonomy" id="497964"/>
    <lineage>
        <taxon>Bacteria</taxon>
        <taxon>Pseudomonadati</taxon>
        <taxon>Verrucomicrobiota</taxon>
        <taxon>Spartobacteria</taxon>
        <taxon>Chthoniobacterales</taxon>
        <taxon>Chthoniobacteraceae</taxon>
        <taxon>Chthoniobacter</taxon>
    </lineage>
</organism>
<comment type="caution">
    <text evidence="2">The sequence shown here is derived from an EMBL/GenBank/DDBJ whole genome shotgun (WGS) entry which is preliminary data.</text>
</comment>
<proteinExistence type="predicted"/>
<evidence type="ECO:0000313" key="3">
    <source>
        <dbReference type="Proteomes" id="UP000005824"/>
    </source>
</evidence>
<evidence type="ECO:0000313" key="2">
    <source>
        <dbReference type="EMBL" id="EDY17029.1"/>
    </source>
</evidence>
<reference evidence="2 3" key="1">
    <citation type="journal article" date="2011" name="J. Bacteriol.">
        <title>Genome sequence of Chthoniobacter flavus Ellin428, an aerobic heterotrophic soil bacterium.</title>
        <authorList>
            <person name="Kant R."/>
            <person name="van Passel M.W."/>
            <person name="Palva A."/>
            <person name="Lucas S."/>
            <person name="Lapidus A."/>
            <person name="Glavina Del Rio T."/>
            <person name="Dalin E."/>
            <person name="Tice H."/>
            <person name="Bruce D."/>
            <person name="Goodwin L."/>
            <person name="Pitluck S."/>
            <person name="Larimer F.W."/>
            <person name="Land M.L."/>
            <person name="Hauser L."/>
            <person name="Sangwan P."/>
            <person name="de Vos W.M."/>
            <person name="Janssen P.H."/>
            <person name="Smidt H."/>
        </authorList>
    </citation>
    <scope>NUCLEOTIDE SEQUENCE [LARGE SCALE GENOMIC DNA]</scope>
    <source>
        <strain evidence="2 3">Ellin428</strain>
    </source>
</reference>
<keyword evidence="1" id="KW-1133">Transmembrane helix</keyword>
<dbReference type="Proteomes" id="UP000005824">
    <property type="component" value="Unassembled WGS sequence"/>
</dbReference>
<name>B4D8Y4_9BACT</name>
<dbReference type="EMBL" id="ABVL01000024">
    <property type="protein sequence ID" value="EDY17029.1"/>
    <property type="molecule type" value="Genomic_DNA"/>
</dbReference>
<accession>B4D8Y4</accession>
<dbReference type="InParanoid" id="B4D8Y4"/>
<keyword evidence="3" id="KW-1185">Reference proteome</keyword>
<evidence type="ECO:0000256" key="1">
    <source>
        <dbReference type="SAM" id="Phobius"/>
    </source>
</evidence>
<sequence length="144" mass="17086">MQKRSFYQYFLGWQGRRSRLDLPPAITEVLVVVNNAQFIIQVCKGIIRSQRVRRTLMFWDVLVVLVMIFLGSTFFWPWLREHPFLFLGYWAFCGWLTILAALLAVYDMARVRLEAKRAREELKREYFRNDDSGASDSSHDSHPH</sequence>
<dbReference type="STRING" id="497964.CfE428DRAFT_5374"/>
<keyword evidence="1" id="KW-0472">Membrane</keyword>
<feature type="transmembrane region" description="Helical" evidence="1">
    <location>
        <begin position="56"/>
        <end position="78"/>
    </location>
</feature>
<protein>
    <recommendedName>
        <fullName evidence="4">Transmembrane protein</fullName>
    </recommendedName>
</protein>
<gene>
    <name evidence="2" type="ORF">CfE428DRAFT_5374</name>
</gene>
<dbReference type="AlphaFoldDB" id="B4D8Y4"/>